<dbReference type="Gene3D" id="3.60.15.10">
    <property type="entry name" value="Ribonuclease Z/Hydroxyacylglutathione hydrolase-like"/>
    <property type="match status" value="1"/>
</dbReference>
<comment type="caution">
    <text evidence="2">The sequence shown here is derived from an EMBL/GenBank/DDBJ whole genome shotgun (WGS) entry which is preliminary data.</text>
</comment>
<proteinExistence type="predicted"/>
<dbReference type="Proteomes" id="UP000785679">
    <property type="component" value="Unassembled WGS sequence"/>
</dbReference>
<dbReference type="SMART" id="SM00849">
    <property type="entry name" value="Lactamase_B"/>
    <property type="match status" value="1"/>
</dbReference>
<sequence>MQLSKQVWLIPGENPGQGYLCGTNVYVVGSGKSRVMIDACTKNVLKFLANIKEFCQTQQCTIDRILITHGHHDHYAGAFDIVELLIQNGFSTNPSVFKFVDEKLETDRNRLMEHPEIESYLFNTRDGDVFTVINAPGETPITLTCVETPGHIDDHLCFLLQQEGEDNMLFTGDHIIGADSSYFTNYPEYLRSLDKVRDLTIKLDIKKYFVAHSYTLTKDDIMLDGLAKVEELIASRKEKDYR</sequence>
<organism evidence="2 3">
    <name type="scientific">Halteria grandinella</name>
    <dbReference type="NCBI Taxonomy" id="5974"/>
    <lineage>
        <taxon>Eukaryota</taxon>
        <taxon>Sar</taxon>
        <taxon>Alveolata</taxon>
        <taxon>Ciliophora</taxon>
        <taxon>Intramacronucleata</taxon>
        <taxon>Spirotrichea</taxon>
        <taxon>Stichotrichia</taxon>
        <taxon>Sporadotrichida</taxon>
        <taxon>Halteriidae</taxon>
        <taxon>Halteria</taxon>
    </lineage>
</organism>
<dbReference type="EMBL" id="RRYP01011549">
    <property type="protein sequence ID" value="TNV77656.1"/>
    <property type="molecule type" value="Genomic_DNA"/>
</dbReference>
<gene>
    <name evidence="2" type="ORF">FGO68_gene2333</name>
</gene>
<dbReference type="AlphaFoldDB" id="A0A8J8NLV6"/>
<dbReference type="InterPro" id="IPR001279">
    <property type="entry name" value="Metallo-B-lactamas"/>
</dbReference>
<dbReference type="PANTHER" id="PTHR23131">
    <property type="entry name" value="ENDORIBONUCLEASE LACTB2"/>
    <property type="match status" value="1"/>
</dbReference>
<evidence type="ECO:0000313" key="3">
    <source>
        <dbReference type="Proteomes" id="UP000785679"/>
    </source>
</evidence>
<accession>A0A8J8NLV6</accession>
<dbReference type="OrthoDB" id="17458at2759"/>
<dbReference type="SUPFAM" id="SSF56281">
    <property type="entry name" value="Metallo-hydrolase/oxidoreductase"/>
    <property type="match status" value="1"/>
</dbReference>
<dbReference type="Pfam" id="PF00753">
    <property type="entry name" value="Lactamase_B"/>
    <property type="match status" value="1"/>
</dbReference>
<dbReference type="PANTHER" id="PTHR23131:SF0">
    <property type="entry name" value="ENDORIBONUCLEASE LACTB2"/>
    <property type="match status" value="1"/>
</dbReference>
<reference evidence="2" key="1">
    <citation type="submission" date="2019-06" db="EMBL/GenBank/DDBJ databases">
        <authorList>
            <person name="Zheng W."/>
        </authorList>
    </citation>
    <scope>NUCLEOTIDE SEQUENCE</scope>
    <source>
        <strain evidence="2">QDHG01</strain>
    </source>
</reference>
<evidence type="ECO:0000313" key="2">
    <source>
        <dbReference type="EMBL" id="TNV77656.1"/>
    </source>
</evidence>
<dbReference type="InterPro" id="IPR036866">
    <property type="entry name" value="RibonucZ/Hydroxyglut_hydro"/>
</dbReference>
<name>A0A8J8NLV6_HALGN</name>
<dbReference type="InterPro" id="IPR050662">
    <property type="entry name" value="Sec-metab_biosynth-thioest"/>
</dbReference>
<feature type="domain" description="Metallo-beta-lactamase" evidence="1">
    <location>
        <begin position="22"/>
        <end position="212"/>
    </location>
</feature>
<evidence type="ECO:0000259" key="1">
    <source>
        <dbReference type="SMART" id="SM00849"/>
    </source>
</evidence>
<keyword evidence="3" id="KW-1185">Reference proteome</keyword>
<protein>
    <recommendedName>
        <fullName evidence="1">Metallo-beta-lactamase domain-containing protein</fullName>
    </recommendedName>
</protein>